<dbReference type="InterPro" id="IPR037171">
    <property type="entry name" value="NagB/RpiA_transferase-like"/>
</dbReference>
<evidence type="ECO:0000256" key="3">
    <source>
        <dbReference type="ARBA" id="ARBA00004961"/>
    </source>
</evidence>
<dbReference type="KEGG" id="gpi:GPICK_08155"/>
<evidence type="ECO:0000256" key="6">
    <source>
        <dbReference type="ARBA" id="ARBA00020337"/>
    </source>
</evidence>
<dbReference type="Pfam" id="PF01182">
    <property type="entry name" value="Glucosamine_iso"/>
    <property type="match status" value="1"/>
</dbReference>
<dbReference type="GO" id="GO:0017057">
    <property type="term" value="F:6-phosphogluconolactonase activity"/>
    <property type="evidence" value="ECO:0007669"/>
    <property type="project" value="UniProtKB-UniRule"/>
</dbReference>
<evidence type="ECO:0000256" key="5">
    <source>
        <dbReference type="ARBA" id="ARBA00013198"/>
    </source>
</evidence>
<dbReference type="InterPro" id="IPR005900">
    <property type="entry name" value="6-phosphogluconolactonase_DevB"/>
</dbReference>
<dbReference type="PANTHER" id="PTHR11054:SF0">
    <property type="entry name" value="6-PHOSPHOGLUCONOLACTONASE"/>
    <property type="match status" value="1"/>
</dbReference>
<comment type="catalytic activity">
    <reaction evidence="1 7">
        <text>6-phospho-D-glucono-1,5-lactone + H2O = 6-phospho-D-gluconate + H(+)</text>
        <dbReference type="Rhea" id="RHEA:12556"/>
        <dbReference type="ChEBI" id="CHEBI:15377"/>
        <dbReference type="ChEBI" id="CHEBI:15378"/>
        <dbReference type="ChEBI" id="CHEBI:57955"/>
        <dbReference type="ChEBI" id="CHEBI:58759"/>
        <dbReference type="EC" id="3.1.1.31"/>
    </reaction>
</comment>
<dbReference type="NCBIfam" id="TIGR01198">
    <property type="entry name" value="pgl"/>
    <property type="match status" value="1"/>
</dbReference>
<dbReference type="HOGENOM" id="CLU_053947_2_0_7"/>
<evidence type="ECO:0000256" key="7">
    <source>
        <dbReference type="RuleBase" id="RU365095"/>
    </source>
</evidence>
<keyword evidence="7" id="KW-0378">Hydrolase</keyword>
<protein>
    <recommendedName>
        <fullName evidence="6 7">6-phosphogluconolactonase</fullName>
        <shortName evidence="7">6PGL</shortName>
        <ecNumber evidence="5 7">3.1.1.31</ecNumber>
    </recommendedName>
</protein>
<evidence type="ECO:0000256" key="4">
    <source>
        <dbReference type="ARBA" id="ARBA00010662"/>
    </source>
</evidence>
<dbReference type="OrthoDB" id="9810967at2"/>
<dbReference type="EMBL" id="CP009788">
    <property type="protein sequence ID" value="AJE03330.1"/>
    <property type="molecule type" value="Genomic_DNA"/>
</dbReference>
<feature type="domain" description="Glucosamine/galactosamine-6-phosphate isomerase" evidence="8">
    <location>
        <begin position="6"/>
        <end position="225"/>
    </location>
</feature>
<evidence type="ECO:0000313" key="10">
    <source>
        <dbReference type="Proteomes" id="UP000057609"/>
    </source>
</evidence>
<dbReference type="InterPro" id="IPR006148">
    <property type="entry name" value="Glc/Gal-6P_isomerase"/>
</dbReference>
<proteinExistence type="inferred from homology"/>
<dbReference type="CDD" id="cd01400">
    <property type="entry name" value="6PGL"/>
    <property type="match status" value="1"/>
</dbReference>
<dbReference type="GO" id="GO:0005975">
    <property type="term" value="P:carbohydrate metabolic process"/>
    <property type="evidence" value="ECO:0007669"/>
    <property type="project" value="UniProtKB-UniRule"/>
</dbReference>
<comment type="pathway">
    <text evidence="3 7">Carbohydrate degradation; pentose phosphate pathway; D-ribulose 5-phosphate from D-glucose 6-phosphate (oxidative stage): step 2/3.</text>
</comment>
<evidence type="ECO:0000259" key="8">
    <source>
        <dbReference type="Pfam" id="PF01182"/>
    </source>
</evidence>
<comment type="function">
    <text evidence="2 7">Hydrolysis of 6-phosphogluconolactone to 6-phosphogluconate.</text>
</comment>
<evidence type="ECO:0000313" key="9">
    <source>
        <dbReference type="EMBL" id="AJE03330.1"/>
    </source>
</evidence>
<dbReference type="PANTHER" id="PTHR11054">
    <property type="entry name" value="6-PHOSPHOGLUCONOLACTONASE"/>
    <property type="match status" value="1"/>
</dbReference>
<dbReference type="RefSeq" id="WP_039742047.1">
    <property type="nucleotide sequence ID" value="NZ_CP009788.1"/>
</dbReference>
<dbReference type="STRING" id="345632.GPICK_08155"/>
<dbReference type="AlphaFoldDB" id="A0A0B5BFP2"/>
<dbReference type="SUPFAM" id="SSF100950">
    <property type="entry name" value="NagB/RpiA/CoA transferase-like"/>
    <property type="match status" value="1"/>
</dbReference>
<organism evidence="9 10">
    <name type="scientific">Geobacter pickeringii</name>
    <dbReference type="NCBI Taxonomy" id="345632"/>
    <lineage>
        <taxon>Bacteria</taxon>
        <taxon>Pseudomonadati</taxon>
        <taxon>Thermodesulfobacteriota</taxon>
        <taxon>Desulfuromonadia</taxon>
        <taxon>Geobacterales</taxon>
        <taxon>Geobacteraceae</taxon>
        <taxon>Geobacter</taxon>
    </lineage>
</organism>
<reference evidence="9 10" key="1">
    <citation type="journal article" date="2015" name="Genome Announc.">
        <title>Complete Genome of Geobacter pickeringii G13T, a Metal-Reducing Isolate from Sedimentary Kaolin Deposits.</title>
        <authorList>
            <person name="Badalamenti J.P."/>
            <person name="Bond D.R."/>
        </authorList>
    </citation>
    <scope>NUCLEOTIDE SEQUENCE [LARGE SCALE GENOMIC DNA]</scope>
    <source>
        <strain evidence="9 10">G13</strain>
    </source>
</reference>
<sequence>MILIHPDREALSSAAAELFVREARQAIAERGSFISLLSGGETPRRTYELLACSRLRDQVPWERVHLFWGDERCVPRDDPRSNYRMVREALLDYLPIPPSHIHPITCEGGADAGAAWYEAELRAFSHGGIPRFDLVFLGIGEDGHIASLFPGSRLLGETERLVAVSTRENEAIQRVTVTVPVINQAALIVFLVSGEEKAPIVREALAGMREMPARLIHPVDGKLFWLLDEAAVRLAQEVRGGGLA</sequence>
<evidence type="ECO:0000256" key="2">
    <source>
        <dbReference type="ARBA" id="ARBA00002681"/>
    </source>
</evidence>
<dbReference type="InterPro" id="IPR039104">
    <property type="entry name" value="6PGL"/>
</dbReference>
<dbReference type="Gene3D" id="3.40.50.1360">
    <property type="match status" value="1"/>
</dbReference>
<name>A0A0B5BFP2_9BACT</name>
<evidence type="ECO:0000256" key="1">
    <source>
        <dbReference type="ARBA" id="ARBA00000832"/>
    </source>
</evidence>
<accession>A0A0B5BFP2</accession>
<dbReference type="EC" id="3.1.1.31" evidence="5 7"/>
<dbReference type="GO" id="GO:0006098">
    <property type="term" value="P:pentose-phosphate shunt"/>
    <property type="evidence" value="ECO:0007669"/>
    <property type="project" value="UniProtKB-UniPathway"/>
</dbReference>
<gene>
    <name evidence="7" type="primary">pgl</name>
    <name evidence="9" type="ORF">GPICK_08155</name>
</gene>
<dbReference type="UniPathway" id="UPA00115">
    <property type="reaction ID" value="UER00409"/>
</dbReference>
<keyword evidence="10" id="KW-1185">Reference proteome</keyword>
<comment type="similarity">
    <text evidence="4 7">Belongs to the glucosamine/galactosamine-6-phosphate isomerase family. 6-phosphogluconolactonase subfamily.</text>
</comment>
<dbReference type="Proteomes" id="UP000057609">
    <property type="component" value="Chromosome"/>
</dbReference>